<name>A0AAD5ZSU2_9POAL</name>
<dbReference type="InterPro" id="IPR002213">
    <property type="entry name" value="UDP_glucos_trans"/>
</dbReference>
<dbReference type="FunFam" id="3.40.50.2000:FF:000064">
    <property type="entry name" value="Glycosyltransferase"/>
    <property type="match status" value="1"/>
</dbReference>
<dbReference type="InterPro" id="IPR035595">
    <property type="entry name" value="UDP_glycos_trans_CS"/>
</dbReference>
<comment type="caution">
    <text evidence="7">The sequence shown here is derived from an EMBL/GenBank/DDBJ whole genome shotgun (WGS) entry which is preliminary data.</text>
</comment>
<accession>A0AAD5ZSU2</accession>
<comment type="similarity">
    <text evidence="1 4">Belongs to the UDP-glycosyltransferase family.</text>
</comment>
<dbReference type="PANTHER" id="PTHR48047:SF107">
    <property type="entry name" value="UDP-GLYCOSYLTRANSFERASE 92A1-LIKE"/>
    <property type="match status" value="1"/>
</dbReference>
<evidence type="ECO:0000256" key="3">
    <source>
        <dbReference type="ARBA" id="ARBA00022679"/>
    </source>
</evidence>
<evidence type="ECO:0000256" key="5">
    <source>
        <dbReference type="RuleBase" id="RU362057"/>
    </source>
</evidence>
<protein>
    <recommendedName>
        <fullName evidence="5">Glycosyltransferase</fullName>
        <ecNumber evidence="5">2.4.1.-</ecNumber>
    </recommendedName>
</protein>
<dbReference type="PROSITE" id="PS00375">
    <property type="entry name" value="UDPGT"/>
    <property type="match status" value="1"/>
</dbReference>
<dbReference type="FunFam" id="3.40.50.2000:FF:000103">
    <property type="entry name" value="Glycosyltransferase"/>
    <property type="match status" value="1"/>
</dbReference>
<feature type="transmembrane region" description="Helical" evidence="6">
    <location>
        <begin position="141"/>
        <end position="162"/>
    </location>
</feature>
<sequence>MEEHNSHIVIFPYLAHGHINGFANLASLLHHHNPNITVTFVSTPRHIQSVSSSSLFSSSIRLHSLPWSPELHGLPPNTESLADLQVSQFVTFLYATKSLQPAFDDFISVVASDAASRGAKVVIVSDIFFGWTVEVARKYRVFHSVFLTMSCYGGAVFLSLFINLPHTKTTSEWFSLPEYPDIRIHRSQLRKNLSMSDGTDLSSIYLHREFLLCCKTDAMLVNTIEELEQKWIGMVAKTLQIPIFPIGPLIGGLNTASPSEGTEIIEWLDLHPQASVLYISFGSQNSIKKNQMLELALGLEASRRPFIWVIRPPSGFNVNDEFKDEWLPDGFEKRMKEEKRGFFVHGWAPQIAILSHKSTGAFLSHCGWNSVLESLNSGVPIIGLPIGGEQPYNVTVLVELGVCVEVARGIMENSELEKEKVAGVVEMVMGDNEKGRDMRERAKEIRDMVKKAWKDESCSSAKGLSEFFKIFNSR</sequence>
<evidence type="ECO:0000313" key="7">
    <source>
        <dbReference type="EMBL" id="KAJ3703380.1"/>
    </source>
</evidence>
<dbReference type="EC" id="2.4.1.-" evidence="5"/>
<keyword evidence="6" id="KW-1133">Transmembrane helix</keyword>
<dbReference type="AlphaFoldDB" id="A0AAD5ZSU2"/>
<dbReference type="GO" id="GO:0035251">
    <property type="term" value="F:UDP-glucosyltransferase activity"/>
    <property type="evidence" value="ECO:0007669"/>
    <property type="project" value="TreeGrafter"/>
</dbReference>
<keyword evidence="6" id="KW-0812">Transmembrane</keyword>
<dbReference type="PANTHER" id="PTHR48047">
    <property type="entry name" value="GLYCOSYLTRANSFERASE"/>
    <property type="match status" value="1"/>
</dbReference>
<evidence type="ECO:0000256" key="6">
    <source>
        <dbReference type="SAM" id="Phobius"/>
    </source>
</evidence>
<evidence type="ECO:0000256" key="2">
    <source>
        <dbReference type="ARBA" id="ARBA00022676"/>
    </source>
</evidence>
<reference evidence="7 8" key="1">
    <citation type="journal article" date="2022" name="Cell">
        <title>Repeat-based holocentromeres influence genome architecture and karyotype evolution.</title>
        <authorList>
            <person name="Hofstatter P.G."/>
            <person name="Thangavel G."/>
            <person name="Lux T."/>
            <person name="Neumann P."/>
            <person name="Vondrak T."/>
            <person name="Novak P."/>
            <person name="Zhang M."/>
            <person name="Costa L."/>
            <person name="Castellani M."/>
            <person name="Scott A."/>
            <person name="Toegelov H."/>
            <person name="Fuchs J."/>
            <person name="Mata-Sucre Y."/>
            <person name="Dias Y."/>
            <person name="Vanzela A.L.L."/>
            <person name="Huettel B."/>
            <person name="Almeida C.C.S."/>
            <person name="Simkova H."/>
            <person name="Souza G."/>
            <person name="Pedrosa-Harand A."/>
            <person name="Macas J."/>
            <person name="Mayer K.F.X."/>
            <person name="Houben A."/>
            <person name="Marques A."/>
        </authorList>
    </citation>
    <scope>NUCLEOTIDE SEQUENCE [LARGE SCALE GENOMIC DNA]</scope>
    <source>
        <strain evidence="7">RhyTen1mFocal</strain>
    </source>
</reference>
<dbReference type="Pfam" id="PF00201">
    <property type="entry name" value="UDPGT"/>
    <property type="match status" value="1"/>
</dbReference>
<evidence type="ECO:0000256" key="4">
    <source>
        <dbReference type="RuleBase" id="RU003718"/>
    </source>
</evidence>
<gene>
    <name evidence="7" type="ORF">LUZ61_007085</name>
</gene>
<evidence type="ECO:0000313" key="8">
    <source>
        <dbReference type="Proteomes" id="UP001210211"/>
    </source>
</evidence>
<keyword evidence="6" id="KW-0472">Membrane</keyword>
<keyword evidence="8" id="KW-1185">Reference proteome</keyword>
<keyword evidence="2 4" id="KW-0328">Glycosyltransferase</keyword>
<dbReference type="CDD" id="cd03784">
    <property type="entry name" value="GT1_Gtf-like"/>
    <property type="match status" value="1"/>
</dbReference>
<proteinExistence type="inferred from homology"/>
<evidence type="ECO:0000256" key="1">
    <source>
        <dbReference type="ARBA" id="ARBA00009995"/>
    </source>
</evidence>
<keyword evidence="3 4" id="KW-0808">Transferase</keyword>
<dbReference type="SUPFAM" id="SSF53756">
    <property type="entry name" value="UDP-Glycosyltransferase/glycogen phosphorylase"/>
    <property type="match status" value="1"/>
</dbReference>
<organism evidence="7 8">
    <name type="scientific">Rhynchospora tenuis</name>
    <dbReference type="NCBI Taxonomy" id="198213"/>
    <lineage>
        <taxon>Eukaryota</taxon>
        <taxon>Viridiplantae</taxon>
        <taxon>Streptophyta</taxon>
        <taxon>Embryophyta</taxon>
        <taxon>Tracheophyta</taxon>
        <taxon>Spermatophyta</taxon>
        <taxon>Magnoliopsida</taxon>
        <taxon>Liliopsida</taxon>
        <taxon>Poales</taxon>
        <taxon>Cyperaceae</taxon>
        <taxon>Cyperoideae</taxon>
        <taxon>Rhynchosporeae</taxon>
        <taxon>Rhynchospora</taxon>
    </lineage>
</organism>
<dbReference type="Proteomes" id="UP001210211">
    <property type="component" value="Unassembled WGS sequence"/>
</dbReference>
<dbReference type="EMBL" id="JAMRDG010000001">
    <property type="protein sequence ID" value="KAJ3703380.1"/>
    <property type="molecule type" value="Genomic_DNA"/>
</dbReference>
<dbReference type="Gene3D" id="3.40.50.2000">
    <property type="entry name" value="Glycogen Phosphorylase B"/>
    <property type="match status" value="2"/>
</dbReference>